<keyword evidence="5" id="KW-0271">Exosome</keyword>
<name>A0A8J2K5B4_9HEXA</name>
<feature type="compositionally biased region" description="Low complexity" evidence="10">
    <location>
        <begin position="806"/>
        <end position="822"/>
    </location>
</feature>
<keyword evidence="3" id="KW-0540">Nuclease</keyword>
<dbReference type="InterPro" id="IPR002121">
    <property type="entry name" value="HRDC_dom"/>
</dbReference>
<dbReference type="GO" id="GO:0071051">
    <property type="term" value="P:poly(A)-dependent snoRNA 3'-end processing"/>
    <property type="evidence" value="ECO:0007669"/>
    <property type="project" value="TreeGrafter"/>
</dbReference>
<dbReference type="GO" id="GO:0071044">
    <property type="term" value="P:histone mRNA catabolic process"/>
    <property type="evidence" value="ECO:0007669"/>
    <property type="project" value="TreeGrafter"/>
</dbReference>
<dbReference type="InterPro" id="IPR045092">
    <property type="entry name" value="Rrp6-like"/>
</dbReference>
<evidence type="ECO:0000256" key="6">
    <source>
        <dbReference type="ARBA" id="ARBA00022839"/>
    </source>
</evidence>
<evidence type="ECO:0000256" key="2">
    <source>
        <dbReference type="ARBA" id="ARBA00022552"/>
    </source>
</evidence>
<dbReference type="GO" id="GO:0003727">
    <property type="term" value="F:single-stranded RNA binding"/>
    <property type="evidence" value="ECO:0007669"/>
    <property type="project" value="TreeGrafter"/>
</dbReference>
<feature type="region of interest" description="Disordered" evidence="10">
    <location>
        <begin position="710"/>
        <end position="881"/>
    </location>
</feature>
<evidence type="ECO:0000256" key="5">
    <source>
        <dbReference type="ARBA" id="ARBA00022835"/>
    </source>
</evidence>
<dbReference type="GO" id="GO:0071037">
    <property type="term" value="P:nuclear polyadenylation-dependent snRNA catabolic process"/>
    <property type="evidence" value="ECO:0007669"/>
    <property type="project" value="TreeGrafter"/>
</dbReference>
<dbReference type="PROSITE" id="PS50967">
    <property type="entry name" value="HRDC"/>
    <property type="match status" value="1"/>
</dbReference>
<dbReference type="GO" id="GO:0005730">
    <property type="term" value="C:nucleolus"/>
    <property type="evidence" value="ECO:0007669"/>
    <property type="project" value="TreeGrafter"/>
</dbReference>
<feature type="compositionally biased region" description="Basic residues" evidence="10">
    <location>
        <begin position="763"/>
        <end position="784"/>
    </location>
</feature>
<dbReference type="GO" id="GO:0071038">
    <property type="term" value="P:TRAMP-dependent tRNA surveillance pathway"/>
    <property type="evidence" value="ECO:0007669"/>
    <property type="project" value="TreeGrafter"/>
</dbReference>
<comment type="subcellular location">
    <subcellularLocation>
        <location evidence="1">Nucleus</location>
    </subcellularLocation>
</comment>
<dbReference type="Pfam" id="PF01612">
    <property type="entry name" value="DNA_pol_A_exo1"/>
    <property type="match status" value="1"/>
</dbReference>
<dbReference type="Pfam" id="PF00570">
    <property type="entry name" value="HRDC"/>
    <property type="match status" value="1"/>
</dbReference>
<dbReference type="SMART" id="SM00341">
    <property type="entry name" value="HRDC"/>
    <property type="match status" value="1"/>
</dbReference>
<dbReference type="GO" id="GO:0071036">
    <property type="term" value="P:nuclear polyadenylation-dependent snoRNA catabolic process"/>
    <property type="evidence" value="ECO:0007669"/>
    <property type="project" value="TreeGrafter"/>
</dbReference>
<proteinExistence type="inferred from homology"/>
<evidence type="ECO:0000256" key="3">
    <source>
        <dbReference type="ARBA" id="ARBA00022722"/>
    </source>
</evidence>
<feature type="compositionally biased region" description="Polar residues" evidence="10">
    <location>
        <begin position="823"/>
        <end position="846"/>
    </location>
</feature>
<evidence type="ECO:0000313" key="12">
    <source>
        <dbReference type="EMBL" id="CAG7729562.1"/>
    </source>
</evidence>
<evidence type="ECO:0000256" key="7">
    <source>
        <dbReference type="ARBA" id="ARBA00023242"/>
    </source>
</evidence>
<feature type="compositionally biased region" description="Acidic residues" evidence="10">
    <location>
        <begin position="726"/>
        <end position="735"/>
    </location>
</feature>
<evidence type="ECO:0000256" key="1">
    <source>
        <dbReference type="ARBA" id="ARBA00004123"/>
    </source>
</evidence>
<dbReference type="AlphaFoldDB" id="A0A8J2K5B4"/>
<evidence type="ECO:0000256" key="8">
    <source>
        <dbReference type="ARBA" id="ARBA00043957"/>
    </source>
</evidence>
<dbReference type="EMBL" id="CAJVCH010180514">
    <property type="protein sequence ID" value="CAG7729562.1"/>
    <property type="molecule type" value="Genomic_DNA"/>
</dbReference>
<dbReference type="InterPro" id="IPR002562">
    <property type="entry name" value="3'-5'_exonuclease_dom"/>
</dbReference>
<dbReference type="GO" id="GO:0071035">
    <property type="term" value="P:nuclear polyadenylation-dependent rRNA catabolic process"/>
    <property type="evidence" value="ECO:0007669"/>
    <property type="project" value="TreeGrafter"/>
</dbReference>
<evidence type="ECO:0000313" key="13">
    <source>
        <dbReference type="Proteomes" id="UP000708208"/>
    </source>
</evidence>
<organism evidence="12 13">
    <name type="scientific">Allacma fusca</name>
    <dbReference type="NCBI Taxonomy" id="39272"/>
    <lineage>
        <taxon>Eukaryota</taxon>
        <taxon>Metazoa</taxon>
        <taxon>Ecdysozoa</taxon>
        <taxon>Arthropoda</taxon>
        <taxon>Hexapoda</taxon>
        <taxon>Collembola</taxon>
        <taxon>Symphypleona</taxon>
        <taxon>Sminthuridae</taxon>
        <taxon>Allacma</taxon>
    </lineage>
</organism>
<dbReference type="InterPro" id="IPR012588">
    <property type="entry name" value="Exosome-assoc_fac_Rrp6_N"/>
</dbReference>
<feature type="compositionally biased region" description="Basic and acidic residues" evidence="10">
    <location>
        <begin position="785"/>
        <end position="796"/>
    </location>
</feature>
<feature type="compositionally biased region" description="Polar residues" evidence="10">
    <location>
        <begin position="866"/>
        <end position="876"/>
    </location>
</feature>
<dbReference type="SMART" id="SM00474">
    <property type="entry name" value="35EXOc"/>
    <property type="match status" value="1"/>
</dbReference>
<comment type="caution">
    <text evidence="12">The sequence shown here is derived from an EMBL/GenBank/DDBJ whole genome shotgun (WGS) entry which is preliminary data.</text>
</comment>
<keyword evidence="7" id="KW-0539">Nucleus</keyword>
<reference evidence="12" key="1">
    <citation type="submission" date="2021-06" db="EMBL/GenBank/DDBJ databases">
        <authorList>
            <person name="Hodson N. C."/>
            <person name="Mongue J. A."/>
            <person name="Jaron S. K."/>
        </authorList>
    </citation>
    <scope>NUCLEOTIDE SEQUENCE</scope>
</reference>
<dbReference type="FunFam" id="3.30.420.10:FF:000059">
    <property type="entry name" value="Exosome complex exonuclease Rrp6"/>
    <property type="match status" value="1"/>
</dbReference>
<dbReference type="GO" id="GO:0071039">
    <property type="term" value="P:nuclear polyadenylation-dependent CUT catabolic process"/>
    <property type="evidence" value="ECO:0007669"/>
    <property type="project" value="TreeGrafter"/>
</dbReference>
<protein>
    <recommendedName>
        <fullName evidence="9">Exosome complex component 10 homolog</fullName>
    </recommendedName>
</protein>
<dbReference type="GO" id="GO:0071040">
    <property type="term" value="P:nuclear polyadenylation-dependent antisense transcript catabolic process"/>
    <property type="evidence" value="ECO:0007669"/>
    <property type="project" value="TreeGrafter"/>
</dbReference>
<dbReference type="PANTHER" id="PTHR12124">
    <property type="entry name" value="POLYMYOSITIS/SCLERODERMA AUTOANTIGEN-RELATED"/>
    <property type="match status" value="1"/>
</dbReference>
<dbReference type="FunFam" id="1.10.150.80:FF:000001">
    <property type="entry name" value="Putative exosome component 10"/>
    <property type="match status" value="1"/>
</dbReference>
<comment type="similarity">
    <text evidence="8">Belongs to the exosome component 10/RRP6 family.</text>
</comment>
<dbReference type="Proteomes" id="UP000708208">
    <property type="component" value="Unassembled WGS sequence"/>
</dbReference>
<keyword evidence="2" id="KW-0698">rRNA processing</keyword>
<evidence type="ECO:0000256" key="4">
    <source>
        <dbReference type="ARBA" id="ARBA00022801"/>
    </source>
</evidence>
<feature type="compositionally biased region" description="Polar residues" evidence="10">
    <location>
        <begin position="146"/>
        <end position="160"/>
    </location>
</feature>
<evidence type="ECO:0000256" key="10">
    <source>
        <dbReference type="SAM" id="MobiDB-lite"/>
    </source>
</evidence>
<dbReference type="GO" id="GO:0000176">
    <property type="term" value="C:nuclear exosome (RNase complex)"/>
    <property type="evidence" value="ECO:0007669"/>
    <property type="project" value="InterPro"/>
</dbReference>
<keyword evidence="6" id="KW-0269">Exonuclease</keyword>
<keyword evidence="4" id="KW-0378">Hydrolase</keyword>
<evidence type="ECO:0000256" key="9">
    <source>
        <dbReference type="ARBA" id="ARBA00070365"/>
    </source>
</evidence>
<feature type="compositionally biased region" description="Basic residues" evidence="10">
    <location>
        <begin position="712"/>
        <end position="722"/>
    </location>
</feature>
<keyword evidence="13" id="KW-1185">Reference proteome</keyword>
<dbReference type="GO" id="GO:0000175">
    <property type="term" value="F:3'-5'-RNA exonuclease activity"/>
    <property type="evidence" value="ECO:0007669"/>
    <property type="project" value="InterPro"/>
</dbReference>
<feature type="domain" description="HRDC" evidence="11">
    <location>
        <begin position="468"/>
        <end position="548"/>
    </location>
</feature>
<gene>
    <name evidence="12" type="ORF">AFUS01_LOCUS18263</name>
</gene>
<dbReference type="OrthoDB" id="2250022at2759"/>
<accession>A0A8J2K5B4</accession>
<dbReference type="Pfam" id="PF08066">
    <property type="entry name" value="PMC2NT"/>
    <property type="match status" value="1"/>
</dbReference>
<dbReference type="GO" id="GO:0000467">
    <property type="term" value="P:exonucleolytic trimming to generate mature 3'-end of 5.8S rRNA from tricistronic rRNA transcript (SSU-rRNA, 5.8S rRNA, LSU-rRNA)"/>
    <property type="evidence" value="ECO:0007669"/>
    <property type="project" value="InterPro"/>
</dbReference>
<sequence>MEETKDEFLPGFQNPDEFSQKACKSMVAASRAFQTLPPAGSPIWDLRKSYPEFNRGLKANRNRLISAMVNLLKHANLAPDDFRRRDVDEKFEFIVDSNDEILERIATSLDKAEGLFQRAEILVVNSGSNVAATPVKTRKIHERSFNKSSPESAGNTPASNSVRKIKKAFYRSKVKEKPQLKFSTPVDNSLTPFVPKLQYKPHSVKPLSILPEYTIDNEEFYGHPYTVELTRWEPKPFMLEQASPEFPKSLGETPFVLVETRDQMKSMLEDLGQAKEIAVDVEHHSYRSFLGLTCLIQISTRNSDYVIDTLALRDEIHNLNDIFANPNILKVFHSATMDITWLQKDFSVYVVGMFDTATAAQALKYASTSLQYLLNQLCEVTTDKSFQLADWRIRPLSDEMLEYARKDTHYLLHIYDLLKNKLIEEGKQFACNLLYDVYDQSRQTCLKRYEKPTNNPQVALRKCKRPLNNRQLHGFIELFKWRDEIARQKDESLGYVLPNHMLLTISETLPKEMTGILACCDPVPVLLSQNLSVIHQIITEARDLPMHFQETSMHHKSEKNARQKNWIIMMDSIHEVDLKENETSSESVLTRNDNEWWKSIDYTDVKVSQTPKVLFDGGMASSKSCSTRDSPQNKFSPFHRYKLTTEIIRNLKDPKKKTQVDLENPLVKSVAITILAEPNDEKEVAVPEPPKPSRKSTILNQEFVPFNPMAVKHLKNPKKRKHAALDEEIREEEDIKQENNGTTISSEEEPEPVEAQQESTQQKKSKKQKKNFLKRLATRGRRRKYELESARDKGEGEIEDGEIINESENSPSANSKASKNSARLTSYVSLGSSPNKKNKTSFNNREGSNDSRKQNQKVEPFPGQRVVTTASRTQESQKNKGIKVKIESVKESKTPNAPSQVHYFKGFFWSVWAAEVQQEGACIGER</sequence>
<evidence type="ECO:0000259" key="11">
    <source>
        <dbReference type="PROSITE" id="PS50967"/>
    </source>
</evidence>
<feature type="compositionally biased region" description="Low complexity" evidence="10">
    <location>
        <begin position="753"/>
        <end position="762"/>
    </location>
</feature>
<dbReference type="InterPro" id="IPR049559">
    <property type="entry name" value="Rrp6p-like_exo"/>
</dbReference>
<dbReference type="PANTHER" id="PTHR12124:SF47">
    <property type="entry name" value="EXOSOME COMPONENT 10"/>
    <property type="match status" value="1"/>
</dbReference>
<dbReference type="CDD" id="cd06147">
    <property type="entry name" value="Rrp6p_like_exo"/>
    <property type="match status" value="1"/>
</dbReference>
<feature type="region of interest" description="Disordered" evidence="10">
    <location>
        <begin position="137"/>
        <end position="160"/>
    </location>
</feature>